<protein>
    <recommendedName>
        <fullName evidence="2">Insertion element IS402-like domain-containing protein</fullName>
    </recommendedName>
</protein>
<dbReference type="KEGG" id="bte:BTH_II0541"/>
<evidence type="ECO:0000259" key="2">
    <source>
        <dbReference type="Pfam" id="PF13340"/>
    </source>
</evidence>
<feature type="domain" description="Insertion element IS402-like" evidence="2">
    <location>
        <begin position="61"/>
        <end position="135"/>
    </location>
</feature>
<feature type="compositionally biased region" description="Basic and acidic residues" evidence="1">
    <location>
        <begin position="214"/>
        <end position="224"/>
    </location>
</feature>
<dbReference type="PANTHER" id="PTHR46637:SF1">
    <property type="entry name" value="BLL5188 PROTEIN"/>
    <property type="match status" value="1"/>
</dbReference>
<dbReference type="InterPro" id="IPR052909">
    <property type="entry name" value="Transposase_6_like"/>
</dbReference>
<sequence>MVRASSSGAAAPCLCLARRRAQPNSVHVQPGRGHERDSLATVPPIAARPGCVERSMFFDELNDEEWARLSTLIADEPIRLNRRGRPRAENRVVANAVLWILTTGEPWSKLPGRYPSGPTCRRRFEEWLASGTLGEMVRVLSEESGRAFAYVPPPPEPVAPVRRAEQAADCDRLRGVFWQNPESWQLPVAQTDVCRPGVGVNVRRFASEDDEDGPRDAETPHDRGFTVPGAAVRDHAHGGRAHAASFSFATHAPQTETYRGYTVYGIAQPVQNLMYRAWAEIVQDDRRVERSGLIGPRFTDAESAEQYALDWARQWIDRQCAGAPSAREASAPDAGQAGKSVPTIAGLSALAMAETNIKHFAAERRRALAEGRGDASQVQIDRHEYAYRVG</sequence>
<dbReference type="InterPro" id="IPR025161">
    <property type="entry name" value="IS402-like_dom"/>
</dbReference>
<name>Q2T7V8_BURTA</name>
<proteinExistence type="predicted"/>
<reference evidence="3 4" key="1">
    <citation type="journal article" date="2005" name="BMC Genomics">
        <title>Bacterial genome adaptation to niches: divergence of the potential virulence genes in three Burkholderia species of different survival strategies.</title>
        <authorList>
            <person name="Kim H.S."/>
            <person name="Schell M.A."/>
            <person name="Yu Y."/>
            <person name="Ulrich R.L."/>
            <person name="Sarria S.H."/>
            <person name="Nierman W.C."/>
            <person name="DeShazer D."/>
        </authorList>
    </citation>
    <scope>NUCLEOTIDE SEQUENCE [LARGE SCALE GENOMIC DNA]</scope>
    <source>
        <strain evidence="4">ATCC 700388 / DSM 13276 / CCUG 48851 / CIP 106301 / E264</strain>
    </source>
</reference>
<dbReference type="AlphaFoldDB" id="Q2T7V8"/>
<feature type="region of interest" description="Disordered" evidence="1">
    <location>
        <begin position="205"/>
        <end position="229"/>
    </location>
</feature>
<dbReference type="EMBL" id="CP000085">
    <property type="protein sequence ID" value="ABC34370.1"/>
    <property type="molecule type" value="Genomic_DNA"/>
</dbReference>
<dbReference type="Proteomes" id="UP000001930">
    <property type="component" value="Chromosome II"/>
</dbReference>
<dbReference type="Pfam" id="PF13340">
    <property type="entry name" value="DUF4096"/>
    <property type="match status" value="1"/>
</dbReference>
<keyword evidence="4" id="KW-1185">Reference proteome</keyword>
<gene>
    <name evidence="3" type="ordered locus">BTH_II0541</name>
</gene>
<evidence type="ECO:0000256" key="1">
    <source>
        <dbReference type="SAM" id="MobiDB-lite"/>
    </source>
</evidence>
<dbReference type="HOGENOM" id="CLU_050987_0_0_4"/>
<dbReference type="PANTHER" id="PTHR46637">
    <property type="entry name" value="TIS1421-TRANSPOSASE PROTEIN A"/>
    <property type="match status" value="1"/>
</dbReference>
<evidence type="ECO:0000313" key="3">
    <source>
        <dbReference type="EMBL" id="ABC34370.1"/>
    </source>
</evidence>
<evidence type="ECO:0000313" key="4">
    <source>
        <dbReference type="Proteomes" id="UP000001930"/>
    </source>
</evidence>
<accession>Q2T7V8</accession>
<organism evidence="3 4">
    <name type="scientific">Burkholderia thailandensis (strain ATCC 700388 / DSM 13276 / CCUG 48851 / CIP 106301 / E264)</name>
    <dbReference type="NCBI Taxonomy" id="271848"/>
    <lineage>
        <taxon>Bacteria</taxon>
        <taxon>Pseudomonadati</taxon>
        <taxon>Pseudomonadota</taxon>
        <taxon>Betaproteobacteria</taxon>
        <taxon>Burkholderiales</taxon>
        <taxon>Burkholderiaceae</taxon>
        <taxon>Burkholderia</taxon>
        <taxon>pseudomallei group</taxon>
    </lineage>
</organism>